<sequence>MDAVADLVGLTGLVREGIKLIRGCEVAVDGTSFRMGVFSVLPLIKINETYPLDGAEASNLRRDLRLGACRGALVVGDQGLPVLSLRWEQPYAGEGRDEFLLVGPDELHVVSSVTVNGRTVSYTSVHTRR</sequence>
<evidence type="ECO:0000313" key="2">
    <source>
        <dbReference type="Proteomes" id="UP000075714"/>
    </source>
</evidence>
<accession>A0A150G985</accession>
<dbReference type="EMBL" id="LSYV01000045">
    <property type="protein sequence ID" value="KXZ46397.1"/>
    <property type="molecule type" value="Genomic_DNA"/>
</dbReference>
<gene>
    <name evidence="1" type="ORF">GPECTOR_44g72</name>
</gene>
<dbReference type="AlphaFoldDB" id="A0A150G985"/>
<dbReference type="Proteomes" id="UP000075714">
    <property type="component" value="Unassembled WGS sequence"/>
</dbReference>
<proteinExistence type="predicted"/>
<name>A0A150G985_GONPE</name>
<evidence type="ECO:0000313" key="1">
    <source>
        <dbReference type="EMBL" id="KXZ46397.1"/>
    </source>
</evidence>
<comment type="caution">
    <text evidence="1">The sequence shown here is derived from an EMBL/GenBank/DDBJ whole genome shotgun (WGS) entry which is preliminary data.</text>
</comment>
<dbReference type="OrthoDB" id="513082at2759"/>
<keyword evidence="2" id="KW-1185">Reference proteome</keyword>
<organism evidence="1 2">
    <name type="scientific">Gonium pectorale</name>
    <name type="common">Green alga</name>
    <dbReference type="NCBI Taxonomy" id="33097"/>
    <lineage>
        <taxon>Eukaryota</taxon>
        <taxon>Viridiplantae</taxon>
        <taxon>Chlorophyta</taxon>
        <taxon>core chlorophytes</taxon>
        <taxon>Chlorophyceae</taxon>
        <taxon>CS clade</taxon>
        <taxon>Chlamydomonadales</taxon>
        <taxon>Volvocaceae</taxon>
        <taxon>Gonium</taxon>
    </lineage>
</organism>
<reference evidence="2" key="1">
    <citation type="journal article" date="2016" name="Nat. Commun.">
        <title>The Gonium pectorale genome demonstrates co-option of cell cycle regulation during the evolution of multicellularity.</title>
        <authorList>
            <person name="Hanschen E.R."/>
            <person name="Marriage T.N."/>
            <person name="Ferris P.J."/>
            <person name="Hamaji T."/>
            <person name="Toyoda A."/>
            <person name="Fujiyama A."/>
            <person name="Neme R."/>
            <person name="Noguchi H."/>
            <person name="Minakuchi Y."/>
            <person name="Suzuki M."/>
            <person name="Kawai-Toyooka H."/>
            <person name="Smith D.R."/>
            <person name="Sparks H."/>
            <person name="Anderson J."/>
            <person name="Bakaric R."/>
            <person name="Luria V."/>
            <person name="Karger A."/>
            <person name="Kirschner M.W."/>
            <person name="Durand P.M."/>
            <person name="Michod R.E."/>
            <person name="Nozaki H."/>
            <person name="Olson B.J."/>
        </authorList>
    </citation>
    <scope>NUCLEOTIDE SEQUENCE [LARGE SCALE GENOMIC DNA]</scope>
    <source>
        <strain evidence="2">NIES-2863</strain>
    </source>
</reference>
<protein>
    <submittedName>
        <fullName evidence="1">Uncharacterized protein</fullName>
    </submittedName>
</protein>